<dbReference type="InterPro" id="IPR005269">
    <property type="entry name" value="LOG"/>
</dbReference>
<keyword evidence="5" id="KW-1185">Reference proteome</keyword>
<dbReference type="GO" id="GO:0009691">
    <property type="term" value="P:cytokinin biosynthetic process"/>
    <property type="evidence" value="ECO:0007669"/>
    <property type="project" value="UniProtKB-UniRule"/>
</dbReference>
<dbReference type="GO" id="GO:0005829">
    <property type="term" value="C:cytosol"/>
    <property type="evidence" value="ECO:0007669"/>
    <property type="project" value="TreeGrafter"/>
</dbReference>
<evidence type="ECO:0000313" key="5">
    <source>
        <dbReference type="Proteomes" id="UP000199657"/>
    </source>
</evidence>
<dbReference type="EC" id="3.2.2.n1" evidence="3"/>
<dbReference type="GO" id="GO:0008714">
    <property type="term" value="F:AMP nucleosidase activity"/>
    <property type="evidence" value="ECO:0007669"/>
    <property type="project" value="UniProtKB-EC"/>
</dbReference>
<proteinExistence type="inferred from homology"/>
<dbReference type="Gene3D" id="3.40.50.450">
    <property type="match status" value="1"/>
</dbReference>
<dbReference type="PANTHER" id="PTHR31223:SF70">
    <property type="entry name" value="LOG FAMILY PROTEIN YJL055W"/>
    <property type="match status" value="1"/>
</dbReference>
<dbReference type="AlphaFoldDB" id="A0A1H8PLC3"/>
<name>A0A1H8PLC3_9GAMM</name>
<comment type="catalytic activity">
    <reaction evidence="1">
        <text>AMP + H2O = D-ribose 5-phosphate + adenine</text>
        <dbReference type="Rhea" id="RHEA:20129"/>
        <dbReference type="ChEBI" id="CHEBI:15377"/>
        <dbReference type="ChEBI" id="CHEBI:16708"/>
        <dbReference type="ChEBI" id="CHEBI:78346"/>
        <dbReference type="ChEBI" id="CHEBI:456215"/>
        <dbReference type="EC" id="3.2.2.4"/>
    </reaction>
</comment>
<dbReference type="EMBL" id="FOEG01000001">
    <property type="protein sequence ID" value="SEO42752.1"/>
    <property type="molecule type" value="Genomic_DNA"/>
</dbReference>
<keyword evidence="3" id="KW-0378">Hydrolase</keyword>
<dbReference type="NCBIfam" id="TIGR00730">
    <property type="entry name" value="Rossman fold protein, TIGR00730 family"/>
    <property type="match status" value="1"/>
</dbReference>
<evidence type="ECO:0000313" key="4">
    <source>
        <dbReference type="EMBL" id="SEO42752.1"/>
    </source>
</evidence>
<reference evidence="4 5" key="1">
    <citation type="submission" date="2016-10" db="EMBL/GenBank/DDBJ databases">
        <authorList>
            <person name="de Groot N.N."/>
        </authorList>
    </citation>
    <scope>NUCLEOTIDE SEQUENCE [LARGE SCALE GENOMIC DNA]</scope>
    <source>
        <strain evidence="4 5">CGMCC 1.6291</strain>
    </source>
</reference>
<dbReference type="STRING" id="406100.SAMN04488052_10126"/>
<dbReference type="SUPFAM" id="SSF102405">
    <property type="entry name" value="MCP/YpsA-like"/>
    <property type="match status" value="1"/>
</dbReference>
<accession>A0A1H8PLC3</accession>
<dbReference type="Pfam" id="PF03641">
    <property type="entry name" value="Lysine_decarbox"/>
    <property type="match status" value="1"/>
</dbReference>
<gene>
    <name evidence="4" type="ORF">SAMN04488052_10126</name>
</gene>
<organism evidence="4 5">
    <name type="scientific">Aquisalimonas asiatica</name>
    <dbReference type="NCBI Taxonomy" id="406100"/>
    <lineage>
        <taxon>Bacteria</taxon>
        <taxon>Pseudomonadati</taxon>
        <taxon>Pseudomonadota</taxon>
        <taxon>Gammaproteobacteria</taxon>
        <taxon>Chromatiales</taxon>
        <taxon>Ectothiorhodospiraceae</taxon>
        <taxon>Aquisalimonas</taxon>
    </lineage>
</organism>
<dbReference type="RefSeq" id="WP_091638884.1">
    <property type="nucleotide sequence ID" value="NZ_FOEG01000001.1"/>
</dbReference>
<dbReference type="InterPro" id="IPR031100">
    <property type="entry name" value="LOG_fam"/>
</dbReference>
<dbReference type="Proteomes" id="UP000199657">
    <property type="component" value="Unassembled WGS sequence"/>
</dbReference>
<dbReference type="PANTHER" id="PTHR31223">
    <property type="entry name" value="LOG FAMILY PROTEIN YJL055W"/>
    <property type="match status" value="1"/>
</dbReference>
<evidence type="ECO:0000256" key="2">
    <source>
        <dbReference type="ARBA" id="ARBA00006763"/>
    </source>
</evidence>
<comment type="similarity">
    <text evidence="2 3">Belongs to the LOG family.</text>
</comment>
<evidence type="ECO:0000256" key="1">
    <source>
        <dbReference type="ARBA" id="ARBA00000274"/>
    </source>
</evidence>
<protein>
    <recommendedName>
        <fullName evidence="3">Cytokinin riboside 5'-monophosphate phosphoribohydrolase</fullName>
        <ecNumber evidence="3">3.2.2.n1</ecNumber>
    </recommendedName>
</protein>
<dbReference type="OrthoDB" id="9801098at2"/>
<keyword evidence="3" id="KW-0203">Cytokinin biosynthesis</keyword>
<evidence type="ECO:0000256" key="3">
    <source>
        <dbReference type="RuleBase" id="RU363015"/>
    </source>
</evidence>
<sequence>MKQVCVYCGSSPGRGERYLETARAMGAALAGRGLGLVYGGASIGLMGEIAEAVLAAHGKVTGVIPRVVEEHEVAHFGLTELVQVETMHERKTIMAERADGFIAMPGGLGTLEELFEILTWSQLRIHAKPVGLLNAHGYYDGLLAFLDHCVEEALIRPQHRAMLTVDTDPDALLARMMQNGSTLTHGTTQD</sequence>